<keyword evidence="3" id="KW-0067">ATP-binding</keyword>
<organism evidence="5 6">
    <name type="scientific">Candidatus Accumulibacter cognatus</name>
    <dbReference type="NCBI Taxonomy" id="2954383"/>
    <lineage>
        <taxon>Bacteria</taxon>
        <taxon>Pseudomonadati</taxon>
        <taxon>Pseudomonadota</taxon>
        <taxon>Betaproteobacteria</taxon>
        <taxon>Candidatus Accumulibacter</taxon>
    </lineage>
</organism>
<keyword evidence="1" id="KW-0547">Nucleotide-binding</keyword>
<evidence type="ECO:0000256" key="1">
    <source>
        <dbReference type="ARBA" id="ARBA00022741"/>
    </source>
</evidence>
<dbReference type="SUPFAM" id="SSF52540">
    <property type="entry name" value="P-loop containing nucleoside triphosphate hydrolases"/>
    <property type="match status" value="1"/>
</dbReference>
<dbReference type="PROSITE" id="PS51206">
    <property type="entry name" value="SF3_HELICASE_1"/>
    <property type="match status" value="1"/>
</dbReference>
<dbReference type="InterPro" id="IPR051620">
    <property type="entry name" value="ORF904-like_C"/>
</dbReference>
<protein>
    <recommendedName>
        <fullName evidence="4">SF3 helicase domain-containing protein</fullName>
    </recommendedName>
</protein>
<dbReference type="PANTHER" id="PTHR35372">
    <property type="entry name" value="ATP BINDING PROTEIN-RELATED"/>
    <property type="match status" value="1"/>
</dbReference>
<dbReference type="RefSeq" id="WP_138677267.1">
    <property type="nucleotide sequence ID" value="NZ_JDST02000056.1"/>
</dbReference>
<dbReference type="AlphaFoldDB" id="A0A080MGI2"/>
<dbReference type="Pfam" id="PF08706">
    <property type="entry name" value="D5_N"/>
    <property type="match status" value="1"/>
</dbReference>
<dbReference type="GO" id="GO:0016787">
    <property type="term" value="F:hydrolase activity"/>
    <property type="evidence" value="ECO:0007669"/>
    <property type="project" value="UniProtKB-KW"/>
</dbReference>
<dbReference type="Proteomes" id="UP000021315">
    <property type="component" value="Unassembled WGS sequence"/>
</dbReference>
<accession>A0A080MGI2</accession>
<proteinExistence type="predicted"/>
<dbReference type="InterPro" id="IPR014015">
    <property type="entry name" value="Helicase_SF3_DNA-vir"/>
</dbReference>
<dbReference type="EMBL" id="JDST02000056">
    <property type="protein sequence ID" value="KFB76359.1"/>
    <property type="molecule type" value="Genomic_DNA"/>
</dbReference>
<dbReference type="SMART" id="SM00885">
    <property type="entry name" value="D5_N"/>
    <property type="match status" value="1"/>
</dbReference>
<dbReference type="PANTHER" id="PTHR35372:SF2">
    <property type="entry name" value="SF3 HELICASE DOMAIN-CONTAINING PROTEIN"/>
    <property type="match status" value="1"/>
</dbReference>
<evidence type="ECO:0000313" key="6">
    <source>
        <dbReference type="Proteomes" id="UP000021315"/>
    </source>
</evidence>
<evidence type="ECO:0000259" key="4">
    <source>
        <dbReference type="PROSITE" id="PS51206"/>
    </source>
</evidence>
<dbReference type="InterPro" id="IPR027417">
    <property type="entry name" value="P-loop_NTPase"/>
</dbReference>
<evidence type="ECO:0000313" key="5">
    <source>
        <dbReference type="EMBL" id="KFB76359.1"/>
    </source>
</evidence>
<dbReference type="Gene3D" id="3.40.50.300">
    <property type="entry name" value="P-loop containing nucleotide triphosphate hydrolases"/>
    <property type="match status" value="1"/>
</dbReference>
<dbReference type="InterPro" id="IPR006500">
    <property type="entry name" value="Helicase_put_C_phage/plasmid"/>
</dbReference>
<dbReference type="STRING" id="1453999.AW06_002502"/>
<dbReference type="InterPro" id="IPR045455">
    <property type="entry name" value="NrS-1_pol-like_helicase"/>
</dbReference>
<dbReference type="NCBIfam" id="TIGR01613">
    <property type="entry name" value="primase_Cterm"/>
    <property type="match status" value="1"/>
</dbReference>
<dbReference type="Pfam" id="PF19263">
    <property type="entry name" value="DUF5906"/>
    <property type="match status" value="1"/>
</dbReference>
<gene>
    <name evidence="5" type="ORF">AW06_002502</name>
</gene>
<dbReference type="InterPro" id="IPR014818">
    <property type="entry name" value="Phage/plasmid_primase_P4_C"/>
</dbReference>
<evidence type="ECO:0000256" key="3">
    <source>
        <dbReference type="ARBA" id="ARBA00022840"/>
    </source>
</evidence>
<evidence type="ECO:0000256" key="2">
    <source>
        <dbReference type="ARBA" id="ARBA00022801"/>
    </source>
</evidence>
<feature type="domain" description="SF3 helicase" evidence="4">
    <location>
        <begin position="220"/>
        <end position="375"/>
    </location>
</feature>
<comment type="caution">
    <text evidence="5">The sequence shown here is derived from an EMBL/GenBank/DDBJ whole genome shotgun (WGS) entry which is preliminary data.</text>
</comment>
<keyword evidence="6" id="KW-1185">Reference proteome</keyword>
<sequence length="538" mass="60653">MENICEQFDGPESTDDELEREFLESGLPTTMPKSVVSQAQQMRDEWEYRIDCVDGHVGFRHLPFETARELIAAVKDAGLDRYGNRRDTPDVYVKKLRVHFGRRGDGRLWYYTGTHWQPFDDEEVISAASHLIEACGGSQKDPRKARDLCQMLLSLAKKVPETEAGINTGNGLLVRNGDTWEIVPHCPDDGQLSCLPYGYDSKADCPRWRQFLVEVQPDPAVQLFLQELVGYILLGVSRPRAEVFFVLLGIGKNGKSVFIELIRLLVGESACGALSMHQFTNRNLEILVGKLVNIGSETEESQPMPTALFKQAVSGELVLAEPKYRSHYSFRNTAALLFAVNGLPSITDKSDGIWRRVKIVPWLRVIENEDRDLIQKLKIELPGILNWALEGASAVLRRGHLIDPPQVTAAVSKARTENNSVSLFLSECAEYGKPPYDHRISKSDAYRAYQVWCEGSYRPLARHNFGREISRLLQCRDDLKVSAYYIDIDGFDLKSRPDAYPFYIPEGRILRIVNSDKGQTRTKAAVGMVTRNGSDGNR</sequence>
<dbReference type="GO" id="GO:0005524">
    <property type="term" value="F:ATP binding"/>
    <property type="evidence" value="ECO:0007669"/>
    <property type="project" value="UniProtKB-KW"/>
</dbReference>
<name>A0A080MGI2_9PROT</name>
<keyword evidence="2" id="KW-0378">Hydrolase</keyword>
<reference evidence="5" key="1">
    <citation type="submission" date="2014-02" db="EMBL/GenBank/DDBJ databases">
        <title>Expanding our view of genomic diversity in Candidatus Accumulibacter clades.</title>
        <authorList>
            <person name="Skennerton C.T."/>
            <person name="Barr J.J."/>
            <person name="Slater F.R."/>
            <person name="Bond P.L."/>
            <person name="Tyson G.W."/>
        </authorList>
    </citation>
    <scope>NUCLEOTIDE SEQUENCE [LARGE SCALE GENOMIC DNA]</scope>
</reference>